<dbReference type="RefSeq" id="WP_179666873.1">
    <property type="nucleotide sequence ID" value="NZ_JACCFP010000001.1"/>
</dbReference>
<sequence>MAEQSMNTGSALRARFDWPLHQAVSSVSPTARGQVASAVTTGRLTATVAPNSAWVTDFEWNWIDLLEWLALSWKWLLGEDGLPVTYDFATSTDLDRFIGQAAEDKKEALWDFLDVHDLAAGLNGAWSSSLVVWREGLIGHILTPDAHVQEPWERTRAALEQLGDEISKRLSQTDDIDERGSRALASWTARAQLRTEELVQIAGLAGSAATRVADRTSLHDSRLEDLPRSEVYAAAKMVSGLSASVIDRVLDSLESIPLVDMNPINEVTERLLGNDVAPSVATPHEEGYQYASAFRALMGLAPEEPFDPRAWLTTMGIHQGQVDLQTSQIDAVAAWGTSHGPGVLINSVGRHSQGPRGVNASLAHEICHLLVDRNSALPAAEVFGGRINESVEKRANAFAAELLLPREIAGRAFVDVSDEDEAQDRVQAISWRYGASREVVAWQVKNSGLPVADDVRGYLRTLVSRAWEY</sequence>
<dbReference type="Pfam" id="PF06114">
    <property type="entry name" value="Peptidase_M78"/>
    <property type="match status" value="1"/>
</dbReference>
<evidence type="ECO:0000313" key="3">
    <source>
        <dbReference type="Proteomes" id="UP000530424"/>
    </source>
</evidence>
<dbReference type="EMBL" id="JACCFP010000001">
    <property type="protein sequence ID" value="NYJ00255.1"/>
    <property type="molecule type" value="Genomic_DNA"/>
</dbReference>
<dbReference type="PANTHER" id="PTHR43236:SF1">
    <property type="entry name" value="BLL7220 PROTEIN"/>
    <property type="match status" value="1"/>
</dbReference>
<organism evidence="2 3">
    <name type="scientific">Nocardioides thalensis</name>
    <dbReference type="NCBI Taxonomy" id="1914755"/>
    <lineage>
        <taxon>Bacteria</taxon>
        <taxon>Bacillati</taxon>
        <taxon>Actinomycetota</taxon>
        <taxon>Actinomycetes</taxon>
        <taxon>Propionibacteriales</taxon>
        <taxon>Nocardioidaceae</taxon>
        <taxon>Nocardioides</taxon>
    </lineage>
</organism>
<accession>A0A853BYI5</accession>
<evidence type="ECO:0000313" key="2">
    <source>
        <dbReference type="EMBL" id="NYJ00255.1"/>
    </source>
</evidence>
<dbReference type="Gene3D" id="1.10.10.2910">
    <property type="match status" value="1"/>
</dbReference>
<dbReference type="Proteomes" id="UP000530424">
    <property type="component" value="Unassembled WGS sequence"/>
</dbReference>
<dbReference type="InterPro" id="IPR052345">
    <property type="entry name" value="Rad_response_metalloprotease"/>
</dbReference>
<name>A0A853BYI5_9ACTN</name>
<keyword evidence="3" id="KW-1185">Reference proteome</keyword>
<evidence type="ECO:0000259" key="1">
    <source>
        <dbReference type="Pfam" id="PF06114"/>
    </source>
</evidence>
<feature type="domain" description="IrrE N-terminal-like" evidence="1">
    <location>
        <begin position="360"/>
        <end position="441"/>
    </location>
</feature>
<proteinExistence type="predicted"/>
<dbReference type="PANTHER" id="PTHR43236">
    <property type="entry name" value="ANTITOXIN HIGA1"/>
    <property type="match status" value="1"/>
</dbReference>
<reference evidence="2 3" key="1">
    <citation type="submission" date="2020-07" db="EMBL/GenBank/DDBJ databases">
        <title>Sequencing the genomes of 1000 actinobacteria strains.</title>
        <authorList>
            <person name="Klenk H.-P."/>
        </authorList>
    </citation>
    <scope>NUCLEOTIDE SEQUENCE [LARGE SCALE GENOMIC DNA]</scope>
    <source>
        <strain evidence="2 3">DSM 103833</strain>
    </source>
</reference>
<protein>
    <submittedName>
        <fullName evidence="2">Zn-dependent peptidase ImmA (M78 family)</fullName>
    </submittedName>
</protein>
<gene>
    <name evidence="2" type="ORF">HNR19_000953</name>
</gene>
<dbReference type="AlphaFoldDB" id="A0A853BYI5"/>
<dbReference type="InterPro" id="IPR010359">
    <property type="entry name" value="IrrE_HExxH"/>
</dbReference>
<comment type="caution">
    <text evidence="2">The sequence shown here is derived from an EMBL/GenBank/DDBJ whole genome shotgun (WGS) entry which is preliminary data.</text>
</comment>